<accession>A0A8J3X7X5</accession>
<dbReference type="AlphaFoldDB" id="A0A8J3X7X5"/>
<sequence>MTITLITGGNKGLGRESARRLIALGHTVYLGARDARRGQAAADDLGARFLLIDVTDDASVATAAATLTGREGRLDVLVNNAGIFEGMVKPEDVSIDTLRSIHDVNVFGVVRVTQAFLPLLRASESPVIVNVGSTLGSFGAVTDPERPESAYAVPVYATSKAAVNMLTVQYAKGLPDLRVNSVEPGLTATDLHGLSGHGIQTVEQGAEAIVQAATIGPDGPTGTFFDRAGSLPW</sequence>
<dbReference type="InterPro" id="IPR020904">
    <property type="entry name" value="Sc_DH/Rdtase_CS"/>
</dbReference>
<dbReference type="PANTHER" id="PTHR43490">
    <property type="entry name" value="(+)-NEOMENTHOL DEHYDROGENASE"/>
    <property type="match status" value="1"/>
</dbReference>
<dbReference type="PANTHER" id="PTHR43490:SF99">
    <property type="entry name" value="SHORT-CHAIN DEHYDROGENASE_REDUCTASE"/>
    <property type="match status" value="1"/>
</dbReference>
<dbReference type="GO" id="GO:0016491">
    <property type="term" value="F:oxidoreductase activity"/>
    <property type="evidence" value="ECO:0007669"/>
    <property type="project" value="UniProtKB-KW"/>
</dbReference>
<proteinExistence type="inferred from homology"/>
<dbReference type="PRINTS" id="PR00080">
    <property type="entry name" value="SDRFAMILY"/>
</dbReference>
<evidence type="ECO:0000256" key="2">
    <source>
        <dbReference type="ARBA" id="ARBA00022857"/>
    </source>
</evidence>
<evidence type="ECO:0000256" key="4">
    <source>
        <dbReference type="RuleBase" id="RU000363"/>
    </source>
</evidence>
<gene>
    <name evidence="5" type="ORF">Pmi06nite_37910</name>
</gene>
<dbReference type="Pfam" id="PF00106">
    <property type="entry name" value="adh_short"/>
    <property type="match status" value="1"/>
</dbReference>
<reference evidence="5 6" key="1">
    <citation type="submission" date="2021-01" db="EMBL/GenBank/DDBJ databases">
        <title>Whole genome shotgun sequence of Planotetraspora mira NBRC 15435.</title>
        <authorList>
            <person name="Komaki H."/>
            <person name="Tamura T."/>
        </authorList>
    </citation>
    <scope>NUCLEOTIDE SEQUENCE [LARGE SCALE GENOMIC DNA]</scope>
    <source>
        <strain evidence="5 6">NBRC 15435</strain>
    </source>
</reference>
<keyword evidence="3" id="KW-0560">Oxidoreductase</keyword>
<dbReference type="EMBL" id="BOOO01000019">
    <property type="protein sequence ID" value="GII30349.1"/>
    <property type="molecule type" value="Genomic_DNA"/>
</dbReference>
<evidence type="ECO:0000256" key="1">
    <source>
        <dbReference type="ARBA" id="ARBA00006484"/>
    </source>
</evidence>
<protein>
    <submittedName>
        <fullName evidence="5">Short-chain dehydrogenase</fullName>
    </submittedName>
</protein>
<evidence type="ECO:0000313" key="5">
    <source>
        <dbReference type="EMBL" id="GII30349.1"/>
    </source>
</evidence>
<keyword evidence="2" id="KW-0521">NADP</keyword>
<organism evidence="5 6">
    <name type="scientific">Planotetraspora mira</name>
    <dbReference type="NCBI Taxonomy" id="58121"/>
    <lineage>
        <taxon>Bacteria</taxon>
        <taxon>Bacillati</taxon>
        <taxon>Actinomycetota</taxon>
        <taxon>Actinomycetes</taxon>
        <taxon>Streptosporangiales</taxon>
        <taxon>Streptosporangiaceae</taxon>
        <taxon>Planotetraspora</taxon>
    </lineage>
</organism>
<dbReference type="Proteomes" id="UP000650628">
    <property type="component" value="Unassembled WGS sequence"/>
</dbReference>
<evidence type="ECO:0000256" key="3">
    <source>
        <dbReference type="ARBA" id="ARBA00023002"/>
    </source>
</evidence>
<comment type="caution">
    <text evidence="5">The sequence shown here is derived from an EMBL/GenBank/DDBJ whole genome shotgun (WGS) entry which is preliminary data.</text>
</comment>
<dbReference type="PROSITE" id="PS00061">
    <property type="entry name" value="ADH_SHORT"/>
    <property type="match status" value="1"/>
</dbReference>
<evidence type="ECO:0000313" key="6">
    <source>
        <dbReference type="Proteomes" id="UP000650628"/>
    </source>
</evidence>
<keyword evidence="6" id="KW-1185">Reference proteome</keyword>
<dbReference type="RefSeq" id="WP_203954315.1">
    <property type="nucleotide sequence ID" value="NZ_BOOO01000019.1"/>
</dbReference>
<dbReference type="InterPro" id="IPR036291">
    <property type="entry name" value="NAD(P)-bd_dom_sf"/>
</dbReference>
<dbReference type="SUPFAM" id="SSF51735">
    <property type="entry name" value="NAD(P)-binding Rossmann-fold domains"/>
    <property type="match status" value="1"/>
</dbReference>
<dbReference type="PRINTS" id="PR00081">
    <property type="entry name" value="GDHRDH"/>
</dbReference>
<dbReference type="InterPro" id="IPR002347">
    <property type="entry name" value="SDR_fam"/>
</dbReference>
<comment type="similarity">
    <text evidence="1 4">Belongs to the short-chain dehydrogenases/reductases (SDR) family.</text>
</comment>
<dbReference type="Gene3D" id="3.40.50.720">
    <property type="entry name" value="NAD(P)-binding Rossmann-like Domain"/>
    <property type="match status" value="1"/>
</dbReference>
<name>A0A8J3X7X5_9ACTN</name>